<dbReference type="SUPFAM" id="SSF52540">
    <property type="entry name" value="P-loop containing nucleoside triphosphate hydrolases"/>
    <property type="match status" value="1"/>
</dbReference>
<dbReference type="PANTHER" id="PTHR45772">
    <property type="entry name" value="CONSERVED COMPONENT OF ABC TRANSPORTER FOR NATURAL AMINO ACIDS-RELATED"/>
    <property type="match status" value="1"/>
</dbReference>
<dbReference type="Proteomes" id="UP000487268">
    <property type="component" value="Unassembled WGS sequence"/>
</dbReference>
<proteinExistence type="predicted"/>
<keyword evidence="1" id="KW-0813">Transport</keyword>
<dbReference type="AlphaFoldDB" id="A0A7K0C7L2"/>
<dbReference type="PANTHER" id="PTHR45772:SF1">
    <property type="entry name" value="ABC TRANSPORTER ATP-BINDING PROTEIN"/>
    <property type="match status" value="1"/>
</dbReference>
<organism evidence="5 6">
    <name type="scientific">Actinomadura macrotermitis</name>
    <dbReference type="NCBI Taxonomy" id="2585200"/>
    <lineage>
        <taxon>Bacteria</taxon>
        <taxon>Bacillati</taxon>
        <taxon>Actinomycetota</taxon>
        <taxon>Actinomycetes</taxon>
        <taxon>Streptosporangiales</taxon>
        <taxon>Thermomonosporaceae</taxon>
        <taxon>Actinomadura</taxon>
    </lineage>
</organism>
<sequence>MPARVRTGFGPYGRLLLALRGSRTACATLGLGVRPPSGGRSAPTGEGLRAEDVAARSGGAAAVRVAVLDVPPGTVTGLVGPPGAGKSTLLDVLTGLRRADGGTVRLGGAELTGRSPHLRARHGLARTFERPAAFGALTVRENVQVAAEIHAMTRATPGRGARDRRRRRRAARRDAGRVADALLARLGIAGYAAQRAGAVPPAAARLLELARALATGPRVLLLDEPFADLPDAASRSLEVLLRDLAAEGLAVLITAPALEPVLGVCDVFYLLDEGRVTASGPPLEVTRCRSTGAPARPVAAARPA</sequence>
<dbReference type="InterPro" id="IPR027417">
    <property type="entry name" value="P-loop_NTPase"/>
</dbReference>
<dbReference type="Gene3D" id="3.40.50.300">
    <property type="entry name" value="P-loop containing nucleotide triphosphate hydrolases"/>
    <property type="match status" value="1"/>
</dbReference>
<dbReference type="GO" id="GO:0005524">
    <property type="term" value="F:ATP binding"/>
    <property type="evidence" value="ECO:0007669"/>
    <property type="project" value="UniProtKB-KW"/>
</dbReference>
<evidence type="ECO:0000256" key="2">
    <source>
        <dbReference type="ARBA" id="ARBA00022741"/>
    </source>
</evidence>
<keyword evidence="2" id="KW-0547">Nucleotide-binding</keyword>
<evidence type="ECO:0000313" key="6">
    <source>
        <dbReference type="Proteomes" id="UP000487268"/>
    </source>
</evidence>
<accession>A0A7K0C7L2</accession>
<keyword evidence="6" id="KW-1185">Reference proteome</keyword>
<evidence type="ECO:0000313" key="5">
    <source>
        <dbReference type="EMBL" id="MQY09102.1"/>
    </source>
</evidence>
<dbReference type="GO" id="GO:0016887">
    <property type="term" value="F:ATP hydrolysis activity"/>
    <property type="evidence" value="ECO:0007669"/>
    <property type="project" value="InterPro"/>
</dbReference>
<gene>
    <name evidence="5" type="primary">btuD_26</name>
    <name evidence="5" type="ORF">ACRB68_72140</name>
</gene>
<dbReference type="EMBL" id="WEGH01000005">
    <property type="protein sequence ID" value="MQY09102.1"/>
    <property type="molecule type" value="Genomic_DNA"/>
</dbReference>
<evidence type="ECO:0000256" key="3">
    <source>
        <dbReference type="ARBA" id="ARBA00022840"/>
    </source>
</evidence>
<dbReference type="Pfam" id="PF00005">
    <property type="entry name" value="ABC_tran"/>
    <property type="match status" value="1"/>
</dbReference>
<dbReference type="GO" id="GO:0005886">
    <property type="term" value="C:plasma membrane"/>
    <property type="evidence" value="ECO:0007669"/>
    <property type="project" value="TreeGrafter"/>
</dbReference>
<dbReference type="InterPro" id="IPR051120">
    <property type="entry name" value="ABC_AA/LPS_Transport"/>
</dbReference>
<comment type="caution">
    <text evidence="5">The sequence shown here is derived from an EMBL/GenBank/DDBJ whole genome shotgun (WGS) entry which is preliminary data.</text>
</comment>
<keyword evidence="3 5" id="KW-0067">ATP-binding</keyword>
<feature type="domain" description="ABC transporter" evidence="4">
    <location>
        <begin position="48"/>
        <end position="298"/>
    </location>
</feature>
<dbReference type="InterPro" id="IPR003439">
    <property type="entry name" value="ABC_transporter-like_ATP-bd"/>
</dbReference>
<dbReference type="RefSeq" id="WP_153540499.1">
    <property type="nucleotide sequence ID" value="NZ_WEGH01000005.1"/>
</dbReference>
<reference evidence="5 6" key="1">
    <citation type="submission" date="2019-10" db="EMBL/GenBank/DDBJ databases">
        <title>Actinomadura rubteroloni sp. nov. and Actinomadura macrotermitis sp. nov., isolated from the gut of fungus growing-termite Macrotermes natalensis.</title>
        <authorList>
            <person name="Benndorf R."/>
            <person name="Martin K."/>
            <person name="Kuefner M."/>
            <person name="De Beer W."/>
            <person name="Kaster A.-K."/>
            <person name="Vollmers J."/>
            <person name="Poulsen M."/>
            <person name="Beemelmanns C."/>
        </authorList>
    </citation>
    <scope>NUCLEOTIDE SEQUENCE [LARGE SCALE GENOMIC DNA]</scope>
    <source>
        <strain evidence="5 6">RB68</strain>
    </source>
</reference>
<name>A0A7K0C7L2_9ACTN</name>
<dbReference type="PROSITE" id="PS50893">
    <property type="entry name" value="ABC_TRANSPORTER_2"/>
    <property type="match status" value="1"/>
</dbReference>
<evidence type="ECO:0000259" key="4">
    <source>
        <dbReference type="PROSITE" id="PS50893"/>
    </source>
</evidence>
<protein>
    <submittedName>
        <fullName evidence="5">Vitamin B12 import ATP-binding protein BtuD</fullName>
    </submittedName>
</protein>
<dbReference type="OrthoDB" id="4350300at2"/>
<dbReference type="InterPro" id="IPR003593">
    <property type="entry name" value="AAA+_ATPase"/>
</dbReference>
<evidence type="ECO:0000256" key="1">
    <source>
        <dbReference type="ARBA" id="ARBA00022448"/>
    </source>
</evidence>
<dbReference type="SMART" id="SM00382">
    <property type="entry name" value="AAA"/>
    <property type="match status" value="1"/>
</dbReference>